<feature type="domain" description="HipA-like C-terminal" evidence="4">
    <location>
        <begin position="146"/>
        <end position="399"/>
    </location>
</feature>
<accession>A0A857JN31</accession>
<evidence type="ECO:0000256" key="3">
    <source>
        <dbReference type="ARBA" id="ARBA00022777"/>
    </source>
</evidence>
<evidence type="ECO:0000259" key="5">
    <source>
        <dbReference type="Pfam" id="PF13657"/>
    </source>
</evidence>
<dbReference type="InterPro" id="IPR012893">
    <property type="entry name" value="HipA-like_C"/>
</dbReference>
<dbReference type="Pfam" id="PF13657">
    <property type="entry name" value="Couple_hipA"/>
    <property type="match status" value="1"/>
</dbReference>
<dbReference type="Gene3D" id="1.10.1070.20">
    <property type="match status" value="1"/>
</dbReference>
<evidence type="ECO:0000256" key="1">
    <source>
        <dbReference type="ARBA" id="ARBA00010164"/>
    </source>
</evidence>
<reference evidence="6 7" key="1">
    <citation type="submission" date="2019-12" db="EMBL/GenBank/DDBJ databases">
        <title>Genome sequencing and assembly of endphytes of Porphyra tenera.</title>
        <authorList>
            <person name="Park J.M."/>
            <person name="Shin R."/>
            <person name="Jo S.H."/>
        </authorList>
    </citation>
    <scope>NUCLEOTIDE SEQUENCE [LARGE SCALE GENOMIC DNA]</scope>
    <source>
        <strain evidence="6 7">GPM4</strain>
    </source>
</reference>
<feature type="domain" description="HipA N-terminal subdomain 1" evidence="5">
    <location>
        <begin position="3"/>
        <end position="102"/>
    </location>
</feature>
<evidence type="ECO:0000256" key="2">
    <source>
        <dbReference type="ARBA" id="ARBA00022679"/>
    </source>
</evidence>
<keyword evidence="3 6" id="KW-0418">Kinase</keyword>
<dbReference type="Proteomes" id="UP000464524">
    <property type="component" value="Chromosome"/>
</dbReference>
<evidence type="ECO:0000313" key="6">
    <source>
        <dbReference type="EMBL" id="QHJ12004.1"/>
    </source>
</evidence>
<evidence type="ECO:0000259" key="4">
    <source>
        <dbReference type="Pfam" id="PF07804"/>
    </source>
</evidence>
<organism evidence="6 7">
    <name type="scientific">Paraglaciecola mesophila</name>
    <dbReference type="NCBI Taxonomy" id="197222"/>
    <lineage>
        <taxon>Bacteria</taxon>
        <taxon>Pseudomonadati</taxon>
        <taxon>Pseudomonadota</taxon>
        <taxon>Gammaproteobacteria</taxon>
        <taxon>Alteromonadales</taxon>
        <taxon>Alteromonadaceae</taxon>
        <taxon>Paraglaciecola</taxon>
    </lineage>
</organism>
<dbReference type="NCBIfam" id="TIGR03071">
    <property type="entry name" value="couple_hipA"/>
    <property type="match status" value="1"/>
</dbReference>
<keyword evidence="2 6" id="KW-0808">Transferase</keyword>
<dbReference type="PANTHER" id="PTHR37419:SF1">
    <property type="entry name" value="SERINE_THREONINE-PROTEIN KINASE TOXIN HIPA"/>
    <property type="match status" value="1"/>
</dbReference>
<gene>
    <name evidence="6" type="ORF">FX988_02246</name>
</gene>
<dbReference type="AlphaFoldDB" id="A0A857JN31"/>
<evidence type="ECO:0000313" key="7">
    <source>
        <dbReference type="Proteomes" id="UP000464524"/>
    </source>
</evidence>
<comment type="similarity">
    <text evidence="1">Belongs to the HipA Ser/Thr kinase family.</text>
</comment>
<dbReference type="GO" id="GO:0005829">
    <property type="term" value="C:cytosol"/>
    <property type="evidence" value="ECO:0007669"/>
    <property type="project" value="TreeGrafter"/>
</dbReference>
<protein>
    <submittedName>
        <fullName evidence="6">Serine/threonine-protein kinase toxin HipA</fullName>
        <ecNumber evidence="6">2.7.11.1</ecNumber>
    </submittedName>
</protein>
<dbReference type="PANTHER" id="PTHR37419">
    <property type="entry name" value="SERINE/THREONINE-PROTEIN KINASE TOXIN HIPA"/>
    <property type="match status" value="1"/>
</dbReference>
<dbReference type="Pfam" id="PF07804">
    <property type="entry name" value="HipA_C"/>
    <property type="match status" value="1"/>
</dbReference>
<name>A0A857JN31_9ALTE</name>
<sequence>MQLLVSLNGVKVGILLKDKSGGLHFSYTEQWMKRVGARPISLSLPITKQKYTGDLVYNFFDNLLPDNPNIRNKIQIRFNVGSGHAFDLLAAIGKDCVGAIQLSSEQPESVNQLNYKMLSDQNVEKLLQGYKHTALGMEGDDDDFRISIAGAQEKTALLKIGQQWAKPIGSTPTSHIMKLPMGELPQVGIDLTDSCENEFICLELARAFGFNVANSEVLYFGDQKVLSVERFDRKYASDGSWLMRLPQEDFCQAMGISSAQKYQSDGGPGITDCLSLLTASSNRKDRATFFKTQIFFWLIAAIDGHGKNFSVFLEPENTYRMTPLYDVLSAFPVMLKSASKKTLQPQKIKMAMSLKGKNTHWKWNDIQPRHFVSTAKYVKYPSDKAASHYEYFIDNVENAITQVEGKIPTNFPPYVAEAIFSGLRKQAAKKLL</sequence>
<dbReference type="RefSeq" id="WP_160179869.1">
    <property type="nucleotide sequence ID" value="NZ_CP047656.1"/>
</dbReference>
<dbReference type="InterPro" id="IPR052028">
    <property type="entry name" value="HipA_Ser/Thr_kinase"/>
</dbReference>
<dbReference type="CDD" id="cd17808">
    <property type="entry name" value="HipA_Ec_like"/>
    <property type="match status" value="1"/>
</dbReference>
<dbReference type="OrthoDB" id="9805913at2"/>
<dbReference type="GO" id="GO:0004674">
    <property type="term" value="F:protein serine/threonine kinase activity"/>
    <property type="evidence" value="ECO:0007669"/>
    <property type="project" value="UniProtKB-EC"/>
</dbReference>
<keyword evidence="7" id="KW-1185">Reference proteome</keyword>
<dbReference type="InterPro" id="IPR017508">
    <property type="entry name" value="HipA_N1"/>
</dbReference>
<dbReference type="EC" id="2.7.11.1" evidence="6"/>
<dbReference type="EMBL" id="CP047656">
    <property type="protein sequence ID" value="QHJ12004.1"/>
    <property type="molecule type" value="Genomic_DNA"/>
</dbReference>
<proteinExistence type="inferred from homology"/>
<dbReference type="KEGG" id="pmes:FX988_02246"/>